<gene>
    <name evidence="2" type="ORF">FB564_3394</name>
</gene>
<name>A0A542XR83_SALAC</name>
<dbReference type="AlphaFoldDB" id="A0A542XR83"/>
<evidence type="ECO:0000313" key="3">
    <source>
        <dbReference type="Proteomes" id="UP000315983"/>
    </source>
</evidence>
<feature type="compositionally biased region" description="Polar residues" evidence="1">
    <location>
        <begin position="1"/>
        <end position="10"/>
    </location>
</feature>
<dbReference type="EMBL" id="VFOL01000001">
    <property type="protein sequence ID" value="TQL38203.1"/>
    <property type="molecule type" value="Genomic_DNA"/>
</dbReference>
<feature type="region of interest" description="Disordered" evidence="1">
    <location>
        <begin position="1"/>
        <end position="32"/>
    </location>
</feature>
<sequence>MATKGTTSAETVEAPLRTNSAQNSIDRSKDPE</sequence>
<organism evidence="2 3">
    <name type="scientific">Salinispora arenicola</name>
    <dbReference type="NCBI Taxonomy" id="168697"/>
    <lineage>
        <taxon>Bacteria</taxon>
        <taxon>Bacillati</taxon>
        <taxon>Actinomycetota</taxon>
        <taxon>Actinomycetes</taxon>
        <taxon>Micromonosporales</taxon>
        <taxon>Micromonosporaceae</taxon>
        <taxon>Salinispora</taxon>
    </lineage>
</organism>
<comment type="caution">
    <text evidence="2">The sequence shown here is derived from an EMBL/GenBank/DDBJ whole genome shotgun (WGS) entry which is preliminary data.</text>
</comment>
<dbReference type="Proteomes" id="UP000315983">
    <property type="component" value="Unassembled WGS sequence"/>
</dbReference>
<reference evidence="2 3" key="1">
    <citation type="submission" date="2019-06" db="EMBL/GenBank/DDBJ databases">
        <title>Sequencing the genomes of 1000 actinobacteria strains.</title>
        <authorList>
            <person name="Klenk H.-P."/>
        </authorList>
    </citation>
    <scope>NUCLEOTIDE SEQUENCE [LARGE SCALE GENOMIC DNA]</scope>
    <source>
        <strain evidence="2 3">DSM 44819</strain>
    </source>
</reference>
<proteinExistence type="predicted"/>
<evidence type="ECO:0000256" key="1">
    <source>
        <dbReference type="SAM" id="MobiDB-lite"/>
    </source>
</evidence>
<accession>A0A542XR83</accession>
<protein>
    <submittedName>
        <fullName evidence="2">Uncharacterized protein</fullName>
    </submittedName>
</protein>
<evidence type="ECO:0000313" key="2">
    <source>
        <dbReference type="EMBL" id="TQL38203.1"/>
    </source>
</evidence>